<dbReference type="PROSITE" id="PS01047">
    <property type="entry name" value="HMA_1"/>
    <property type="match status" value="1"/>
</dbReference>
<evidence type="ECO:0000256" key="8">
    <source>
        <dbReference type="ARBA" id="ARBA00022741"/>
    </source>
</evidence>
<feature type="transmembrane region" description="Helical" evidence="15">
    <location>
        <begin position="455"/>
        <end position="479"/>
    </location>
</feature>
<comment type="similarity">
    <text evidence="2 15">Belongs to the cation transport ATPase (P-type) (TC 3.A.3) family. Type IB subfamily.</text>
</comment>
<keyword evidence="4 15" id="KW-1003">Cell membrane</keyword>
<dbReference type="SFLD" id="SFLDG00002">
    <property type="entry name" value="C1.7:_P-type_atpase_like"/>
    <property type="match status" value="1"/>
</dbReference>
<dbReference type="SUPFAM" id="SSF55008">
    <property type="entry name" value="HMA, heavy metal-associated domain"/>
    <property type="match status" value="1"/>
</dbReference>
<dbReference type="PRINTS" id="PR00119">
    <property type="entry name" value="CATATPASE"/>
</dbReference>
<dbReference type="Proteomes" id="UP000031197">
    <property type="component" value="Unassembled WGS sequence"/>
</dbReference>
<dbReference type="InterPro" id="IPR001757">
    <property type="entry name" value="P_typ_ATPase"/>
</dbReference>
<feature type="transmembrane region" description="Helical" evidence="15">
    <location>
        <begin position="182"/>
        <end position="203"/>
    </location>
</feature>
<feature type="transmembrane region" description="Helical" evidence="15">
    <location>
        <begin position="777"/>
        <end position="796"/>
    </location>
</feature>
<feature type="transmembrane region" description="Helical" evidence="15">
    <location>
        <begin position="428"/>
        <end position="449"/>
    </location>
</feature>
<dbReference type="InterPro" id="IPR036412">
    <property type="entry name" value="HAD-like_sf"/>
</dbReference>
<dbReference type="Gene3D" id="2.70.150.10">
    <property type="entry name" value="Calcium-transporting ATPase, cytoplasmic transduction domain A"/>
    <property type="match status" value="1"/>
</dbReference>
<evidence type="ECO:0000256" key="11">
    <source>
        <dbReference type="ARBA" id="ARBA00022967"/>
    </source>
</evidence>
<dbReference type="AlphaFoldDB" id="A0A0B3XUS0"/>
<dbReference type="CDD" id="cd00371">
    <property type="entry name" value="HMA"/>
    <property type="match status" value="1"/>
</dbReference>
<dbReference type="InterPro" id="IPR059000">
    <property type="entry name" value="ATPase_P-type_domA"/>
</dbReference>
<dbReference type="FunFam" id="2.70.150.10:FF:000002">
    <property type="entry name" value="Copper-transporting ATPase 1, putative"/>
    <property type="match status" value="1"/>
</dbReference>
<dbReference type="SFLD" id="SFLDS00003">
    <property type="entry name" value="Haloacid_Dehalogenase"/>
    <property type="match status" value="1"/>
</dbReference>
<dbReference type="PROSITE" id="PS50846">
    <property type="entry name" value="HMA_2"/>
    <property type="match status" value="1"/>
</dbReference>
<keyword evidence="5" id="KW-0597">Phosphoprotein</keyword>
<dbReference type="Gene3D" id="3.40.1110.10">
    <property type="entry name" value="Calcium-transporting ATPase, cytoplasmic domain N"/>
    <property type="match status" value="1"/>
</dbReference>
<dbReference type="PROSITE" id="PS00154">
    <property type="entry name" value="ATPASE_E1_E2"/>
    <property type="match status" value="1"/>
</dbReference>
<dbReference type="SFLD" id="SFLDF00027">
    <property type="entry name" value="p-type_atpase"/>
    <property type="match status" value="1"/>
</dbReference>
<dbReference type="Pfam" id="PF12156">
    <property type="entry name" value="ATPase-cat_bd"/>
    <property type="match status" value="1"/>
</dbReference>
<dbReference type="RefSeq" id="WP_039220098.1">
    <property type="nucleotide sequence ID" value="NZ_JWLW01000016.1"/>
</dbReference>
<feature type="domain" description="HMA" evidence="16">
    <location>
        <begin position="94"/>
        <end position="160"/>
    </location>
</feature>
<dbReference type="SUPFAM" id="SSF56784">
    <property type="entry name" value="HAD-like"/>
    <property type="match status" value="1"/>
</dbReference>
<keyword evidence="14 15" id="KW-0472">Membrane</keyword>
<dbReference type="InterPro" id="IPR044492">
    <property type="entry name" value="P_typ_ATPase_HD_dom"/>
</dbReference>
<dbReference type="GO" id="GO:0043682">
    <property type="term" value="F:P-type divalent copper transporter activity"/>
    <property type="evidence" value="ECO:0007669"/>
    <property type="project" value="TreeGrafter"/>
</dbReference>
<dbReference type="InterPro" id="IPR017969">
    <property type="entry name" value="Heavy-metal-associated_CS"/>
</dbReference>
<keyword evidence="12 15" id="KW-1133">Transmembrane helix</keyword>
<dbReference type="Pfam" id="PF00122">
    <property type="entry name" value="E1-E2_ATPase"/>
    <property type="match status" value="1"/>
</dbReference>
<dbReference type="Gene3D" id="3.40.50.1000">
    <property type="entry name" value="HAD superfamily/HAD-like"/>
    <property type="match status" value="1"/>
</dbReference>
<dbReference type="EMBL" id="JWLW01000016">
    <property type="protein sequence ID" value="KHT52833.1"/>
    <property type="molecule type" value="Genomic_DNA"/>
</dbReference>
<evidence type="ECO:0000256" key="7">
    <source>
        <dbReference type="ARBA" id="ARBA00022723"/>
    </source>
</evidence>
<dbReference type="SUPFAM" id="SSF81653">
    <property type="entry name" value="Calcium ATPase, transduction domain A"/>
    <property type="match status" value="1"/>
</dbReference>
<dbReference type="InterPro" id="IPR027256">
    <property type="entry name" value="P-typ_ATPase_IB"/>
</dbReference>
<accession>A0A0B3XUS0</accession>
<name>A0A0B3XUS0_9ALTE</name>
<dbReference type="Pfam" id="PF00403">
    <property type="entry name" value="HMA"/>
    <property type="match status" value="1"/>
</dbReference>
<evidence type="ECO:0000256" key="15">
    <source>
        <dbReference type="RuleBase" id="RU362081"/>
    </source>
</evidence>
<dbReference type="GO" id="GO:0005886">
    <property type="term" value="C:plasma membrane"/>
    <property type="evidence" value="ECO:0007669"/>
    <property type="project" value="UniProtKB-SubCell"/>
</dbReference>
<dbReference type="Gene3D" id="3.30.70.100">
    <property type="match status" value="1"/>
</dbReference>
<dbReference type="GO" id="GO:0016887">
    <property type="term" value="F:ATP hydrolysis activity"/>
    <property type="evidence" value="ECO:0007669"/>
    <property type="project" value="InterPro"/>
</dbReference>
<dbReference type="SUPFAM" id="SSF81665">
    <property type="entry name" value="Calcium ATPase, transmembrane domain M"/>
    <property type="match status" value="1"/>
</dbReference>
<dbReference type="InterPro" id="IPR023214">
    <property type="entry name" value="HAD_sf"/>
</dbReference>
<dbReference type="NCBIfam" id="TIGR01494">
    <property type="entry name" value="ATPase_P-type"/>
    <property type="match status" value="2"/>
</dbReference>
<dbReference type="PANTHER" id="PTHR43520">
    <property type="entry name" value="ATP7, ISOFORM B"/>
    <property type="match status" value="1"/>
</dbReference>
<evidence type="ECO:0000313" key="17">
    <source>
        <dbReference type="EMBL" id="KHT52833.1"/>
    </source>
</evidence>
<gene>
    <name evidence="17" type="ORF">RJ41_10140</name>
</gene>
<dbReference type="InterPro" id="IPR023299">
    <property type="entry name" value="ATPase_P-typ_cyto_dom_N"/>
</dbReference>
<keyword evidence="8 15" id="KW-0547">Nucleotide-binding</keyword>
<organism evidence="17 18">
    <name type="scientific">Alteromonas marina</name>
    <dbReference type="NCBI Taxonomy" id="203795"/>
    <lineage>
        <taxon>Bacteria</taxon>
        <taxon>Pseudomonadati</taxon>
        <taxon>Pseudomonadota</taxon>
        <taxon>Gammaproteobacteria</taxon>
        <taxon>Alteromonadales</taxon>
        <taxon>Alteromonadaceae</taxon>
        <taxon>Alteromonas/Salinimonas group</taxon>
        <taxon>Alteromonas</taxon>
    </lineage>
</organism>
<keyword evidence="9 15" id="KW-0067">ATP-binding</keyword>
<dbReference type="GO" id="GO:0005524">
    <property type="term" value="F:ATP binding"/>
    <property type="evidence" value="ECO:0007669"/>
    <property type="project" value="UniProtKB-UniRule"/>
</dbReference>
<dbReference type="PRINTS" id="PR00120">
    <property type="entry name" value="HATPASE"/>
</dbReference>
<feature type="transmembrane region" description="Helical" evidence="15">
    <location>
        <begin position="215"/>
        <end position="237"/>
    </location>
</feature>
<sequence>MAKHDCYHCGLPIAGSDDGKFTTVILGQQRDMCCPGCLAVAEAIVTNGLEDYYQFRTEPAQKSDDGILETLDKLKVYDDPSLQEEFVFEEGQDKQIQLTLEGITCAACGWLIEKQLSKVEGIKQVAVNVQERRALVTWSPFQIKLSQILSTLKRIGYVGSPFHPDEHEASYKREQKTFLKKLGLAGIMTMQVMMLMTGLYFDWFGAIELETRQYFYWVALTLTTPVVLYSGSTFYVGAANALSARTVNMDVPVTLAIFGTYIAGIRSTVLEQGEVYFESICMFIFLLLLSRFLEHRSRHRAAQISANMMQYVPVSATKLLPDGSLTECLAKQLRIDDVVLVKPGETIPIDGVVIEGNAAVDESMLTGEFNPVRKSNNSTVYGGTVCQDGSLTIKVTQTLKNALVNQIVRLQASAMANKPKAAQIADNFSRYFVTAVLLISALTYGFWAYQGSDDAFWITISVLVATCPCALGLATPSALTCAMAKLNKQGILLKRADALEQITDIDTIALDKTGTLTQGKFTISNAWYADGVDSDSALSIARALESRSEHPIAKAFSHNKAFSANKALGDSNVHSTDNDTSRPTIHNVVNFTVTPGGGISGEINDTLFSMGSAQFCVHESQQKLLKDYPSANVFLTVKGRIMAAFEVSDTLREDTQETLNILAKSHTLAVLSGDTQQNVDALTASLPISTAKGGLTPEQKYDAVQAMQQSGAKVMMMGDGINDAPVLASADVAIAVGNATDVAKTAADVILLGDQLLSVPELIKTAHQVKQKIRQNIGWSVGYNVLILPFAVSGLLSPWMAVVGMSLSSIIVVTNSTRLLSK</sequence>
<evidence type="ECO:0000256" key="6">
    <source>
        <dbReference type="ARBA" id="ARBA00022692"/>
    </source>
</evidence>
<dbReference type="InterPro" id="IPR021993">
    <property type="entry name" value="ATPase-cat-bd"/>
</dbReference>
<evidence type="ECO:0000259" key="16">
    <source>
        <dbReference type="PROSITE" id="PS50846"/>
    </source>
</evidence>
<comment type="subcellular location">
    <subcellularLocation>
        <location evidence="1">Cell membrane</location>
        <topology evidence="1">Multi-pass membrane protein</topology>
    </subcellularLocation>
</comment>
<evidence type="ECO:0000256" key="13">
    <source>
        <dbReference type="ARBA" id="ARBA00023065"/>
    </source>
</evidence>
<proteinExistence type="inferred from homology"/>
<dbReference type="InterPro" id="IPR008250">
    <property type="entry name" value="ATPase_P-typ_transduc_dom_A_sf"/>
</dbReference>
<keyword evidence="11" id="KW-1278">Translocase</keyword>
<comment type="caution">
    <text evidence="17">The sequence shown here is derived from an EMBL/GenBank/DDBJ whole genome shotgun (WGS) entry which is preliminary data.</text>
</comment>
<dbReference type="InterPro" id="IPR006121">
    <property type="entry name" value="HMA_dom"/>
</dbReference>
<evidence type="ECO:0000256" key="10">
    <source>
        <dbReference type="ARBA" id="ARBA00022842"/>
    </source>
</evidence>
<evidence type="ECO:0000256" key="3">
    <source>
        <dbReference type="ARBA" id="ARBA00022448"/>
    </source>
</evidence>
<dbReference type="OrthoDB" id="9814270at2"/>
<keyword evidence="13" id="KW-0406">Ion transport</keyword>
<dbReference type="PANTHER" id="PTHR43520:SF5">
    <property type="entry name" value="CATION-TRANSPORTING P-TYPE ATPASE-RELATED"/>
    <property type="match status" value="1"/>
</dbReference>
<keyword evidence="6 15" id="KW-0812">Transmembrane</keyword>
<keyword evidence="3" id="KW-0813">Transport</keyword>
<evidence type="ECO:0000256" key="1">
    <source>
        <dbReference type="ARBA" id="ARBA00004651"/>
    </source>
</evidence>
<dbReference type="InterPro" id="IPR023298">
    <property type="entry name" value="ATPase_P-typ_TM_dom_sf"/>
</dbReference>
<evidence type="ECO:0000256" key="4">
    <source>
        <dbReference type="ARBA" id="ARBA00022475"/>
    </source>
</evidence>
<feature type="transmembrane region" description="Helical" evidence="15">
    <location>
        <begin position="249"/>
        <end position="269"/>
    </location>
</feature>
<dbReference type="InterPro" id="IPR018303">
    <property type="entry name" value="ATPase_P-typ_P_site"/>
</dbReference>
<protein>
    <submittedName>
        <fullName evidence="17">ATPase P</fullName>
    </submittedName>
</protein>
<evidence type="ECO:0000313" key="18">
    <source>
        <dbReference type="Proteomes" id="UP000031197"/>
    </source>
</evidence>
<dbReference type="NCBIfam" id="TIGR01525">
    <property type="entry name" value="ATPase-IB_hvy"/>
    <property type="match status" value="1"/>
</dbReference>
<dbReference type="GO" id="GO:0005507">
    <property type="term" value="F:copper ion binding"/>
    <property type="evidence" value="ECO:0007669"/>
    <property type="project" value="TreeGrafter"/>
</dbReference>
<evidence type="ECO:0000256" key="14">
    <source>
        <dbReference type="ARBA" id="ARBA00023136"/>
    </source>
</evidence>
<evidence type="ECO:0000256" key="5">
    <source>
        <dbReference type="ARBA" id="ARBA00022553"/>
    </source>
</evidence>
<evidence type="ECO:0000256" key="9">
    <source>
        <dbReference type="ARBA" id="ARBA00022840"/>
    </source>
</evidence>
<keyword evidence="7 15" id="KW-0479">Metal-binding</keyword>
<dbReference type="Pfam" id="PF00702">
    <property type="entry name" value="Hydrolase"/>
    <property type="match status" value="1"/>
</dbReference>
<feature type="transmembrane region" description="Helical" evidence="15">
    <location>
        <begin position="275"/>
        <end position="293"/>
    </location>
</feature>
<keyword evidence="18" id="KW-1185">Reference proteome</keyword>
<keyword evidence="10" id="KW-0460">Magnesium</keyword>
<dbReference type="GO" id="GO:0055070">
    <property type="term" value="P:copper ion homeostasis"/>
    <property type="evidence" value="ECO:0007669"/>
    <property type="project" value="TreeGrafter"/>
</dbReference>
<evidence type="ECO:0000256" key="12">
    <source>
        <dbReference type="ARBA" id="ARBA00022989"/>
    </source>
</evidence>
<dbReference type="CDD" id="cd02079">
    <property type="entry name" value="P-type_ATPase_HM"/>
    <property type="match status" value="1"/>
</dbReference>
<evidence type="ECO:0000256" key="2">
    <source>
        <dbReference type="ARBA" id="ARBA00006024"/>
    </source>
</evidence>
<reference evidence="17 18" key="1">
    <citation type="submission" date="2014-12" db="EMBL/GenBank/DDBJ databases">
        <title>Genome sequencing of Alteromonas marina AD001.</title>
        <authorList>
            <person name="Adrian T.G.S."/>
            <person name="Chan K.G."/>
        </authorList>
    </citation>
    <scope>NUCLEOTIDE SEQUENCE [LARGE SCALE GENOMIC DNA]</scope>
    <source>
        <strain evidence="17 18">AD001</strain>
    </source>
</reference>
<dbReference type="InterPro" id="IPR036163">
    <property type="entry name" value="HMA_dom_sf"/>
</dbReference>